<evidence type="ECO:0000313" key="3">
    <source>
        <dbReference type="EMBL" id="AQS85525.1"/>
    </source>
</evidence>
<dbReference type="STRING" id="435.A0U92_12925"/>
<dbReference type="KEGG" id="aace:A0U92_12925"/>
<dbReference type="EMBL" id="CP014692">
    <property type="protein sequence ID" value="AQS85525.1"/>
    <property type="molecule type" value="Genomic_DNA"/>
</dbReference>
<keyword evidence="4" id="KW-1185">Reference proteome</keyword>
<feature type="compositionally biased region" description="Basic and acidic residues" evidence="1">
    <location>
        <begin position="115"/>
        <end position="140"/>
    </location>
</feature>
<feature type="region of interest" description="Disordered" evidence="1">
    <location>
        <begin position="104"/>
        <end position="140"/>
    </location>
</feature>
<feature type="domain" description="Novel toxin 15" evidence="2">
    <location>
        <begin position="93"/>
        <end position="249"/>
    </location>
</feature>
<dbReference type="Proteomes" id="UP000188937">
    <property type="component" value="Chromosome"/>
</dbReference>
<evidence type="ECO:0000313" key="4">
    <source>
        <dbReference type="Proteomes" id="UP000188937"/>
    </source>
</evidence>
<sequence length="256" mass="27696">MSAAAVPIASPALAEGLAARIAVAGAAFSELGPAEWILVAAALGVVVATSAALNHANHQADSSLKDKASDTPCIECGEIPCFPGGNGPDDRAETQKELDEQQKFINDQSPEEMDERLADAQARKDDTGSYRPDNDAQDRTETRKAYYNETKKILEREKRQQGLNPKIAKQEAESETLEQMKKLDAAHILDSIVGGHEEDAEHMAMRPRGANRRVGSAWSKGRRREALVNAVKKALKAGKKKMDVHLKVCEEGDGVS</sequence>
<dbReference type="OrthoDB" id="7272938at2"/>
<accession>A0A1U9KI88</accession>
<reference evidence="3 4" key="1">
    <citation type="submission" date="2016-03" db="EMBL/GenBank/DDBJ databases">
        <title>Acetic acid bacteria sequencing.</title>
        <authorList>
            <person name="Brandt J."/>
            <person name="Jakob F."/>
            <person name="Vogel R.F."/>
        </authorList>
    </citation>
    <scope>NUCLEOTIDE SEQUENCE [LARGE SCALE GENOMIC DNA]</scope>
    <source>
        <strain evidence="3 4">TMW2.1153</strain>
    </source>
</reference>
<evidence type="ECO:0000259" key="2">
    <source>
        <dbReference type="Pfam" id="PF15604"/>
    </source>
</evidence>
<dbReference type="AlphaFoldDB" id="A0A1U9KI88"/>
<dbReference type="InterPro" id="IPR028949">
    <property type="entry name" value="Ntox15"/>
</dbReference>
<protein>
    <recommendedName>
        <fullName evidence="2">Novel toxin 15 domain-containing protein</fullName>
    </recommendedName>
</protein>
<evidence type="ECO:0000256" key="1">
    <source>
        <dbReference type="SAM" id="MobiDB-lite"/>
    </source>
</evidence>
<dbReference type="Pfam" id="PF15604">
    <property type="entry name" value="Ntox15"/>
    <property type="match status" value="1"/>
</dbReference>
<organism evidence="3 4">
    <name type="scientific">Acetobacter aceti</name>
    <dbReference type="NCBI Taxonomy" id="435"/>
    <lineage>
        <taxon>Bacteria</taxon>
        <taxon>Pseudomonadati</taxon>
        <taxon>Pseudomonadota</taxon>
        <taxon>Alphaproteobacteria</taxon>
        <taxon>Acetobacterales</taxon>
        <taxon>Acetobacteraceae</taxon>
        <taxon>Acetobacter</taxon>
        <taxon>Acetobacter subgen. Acetobacter</taxon>
    </lineage>
</organism>
<dbReference type="RefSeq" id="WP_077813578.1">
    <property type="nucleotide sequence ID" value="NZ_CP014692.1"/>
</dbReference>
<name>A0A1U9KI88_ACEAC</name>
<gene>
    <name evidence="3" type="ORF">A0U92_12925</name>
</gene>
<proteinExistence type="predicted"/>